<accession>A0A5J4U709</accession>
<comment type="caution">
    <text evidence="1">The sequence shown here is derived from an EMBL/GenBank/DDBJ whole genome shotgun (WGS) entry which is preliminary data.</text>
</comment>
<name>A0A5J4U709_9EUKA</name>
<dbReference type="Proteomes" id="UP000324800">
    <property type="component" value="Unassembled WGS sequence"/>
</dbReference>
<dbReference type="AlphaFoldDB" id="A0A5J4U709"/>
<gene>
    <name evidence="1" type="ORF">EZS28_038453</name>
</gene>
<reference evidence="1 2" key="1">
    <citation type="submission" date="2019-03" db="EMBL/GenBank/DDBJ databases">
        <title>Single cell metagenomics reveals metabolic interactions within the superorganism composed of flagellate Streblomastix strix and complex community of Bacteroidetes bacteria on its surface.</title>
        <authorList>
            <person name="Treitli S.C."/>
            <person name="Kolisko M."/>
            <person name="Husnik F."/>
            <person name="Keeling P."/>
            <person name="Hampl V."/>
        </authorList>
    </citation>
    <scope>NUCLEOTIDE SEQUENCE [LARGE SCALE GENOMIC DNA]</scope>
    <source>
        <strain evidence="1">ST1C</strain>
    </source>
</reference>
<dbReference type="EMBL" id="SNRW01019824">
    <property type="protein sequence ID" value="KAA6366020.1"/>
    <property type="molecule type" value="Genomic_DNA"/>
</dbReference>
<proteinExistence type="predicted"/>
<organism evidence="1 2">
    <name type="scientific">Streblomastix strix</name>
    <dbReference type="NCBI Taxonomy" id="222440"/>
    <lineage>
        <taxon>Eukaryota</taxon>
        <taxon>Metamonada</taxon>
        <taxon>Preaxostyla</taxon>
        <taxon>Oxymonadida</taxon>
        <taxon>Streblomastigidae</taxon>
        <taxon>Streblomastix</taxon>
    </lineage>
</organism>
<sequence>VVASFYRLPSMVLPLWQMPQSRNELATSKPLPIVQPTGPSAPSIGLANGFINVKSHSLSASIIHAKISLFVDVAGTVSHKQYIPLAQYLQTSSESVGIDSYGSDNQNRREAQTFTICRQYGVRNTTNLLRSANQTFRFKIQIEYAYSASAIINDIKRIIC</sequence>
<evidence type="ECO:0000313" key="1">
    <source>
        <dbReference type="EMBL" id="KAA6366020.1"/>
    </source>
</evidence>
<protein>
    <submittedName>
        <fullName evidence="1">Uncharacterized protein</fullName>
    </submittedName>
</protein>
<feature type="non-terminal residue" evidence="1">
    <location>
        <position position="1"/>
    </location>
</feature>
<evidence type="ECO:0000313" key="2">
    <source>
        <dbReference type="Proteomes" id="UP000324800"/>
    </source>
</evidence>